<evidence type="ECO:0000256" key="9">
    <source>
        <dbReference type="ARBA" id="ARBA00022729"/>
    </source>
</evidence>
<dbReference type="Gene3D" id="3.30.200.20">
    <property type="entry name" value="Phosphorylase Kinase, domain 1"/>
    <property type="match status" value="1"/>
</dbReference>
<evidence type="ECO:0000256" key="14">
    <source>
        <dbReference type="ARBA" id="ARBA00022989"/>
    </source>
</evidence>
<evidence type="ECO:0000259" key="21">
    <source>
        <dbReference type="PROSITE" id="PS50011"/>
    </source>
</evidence>
<dbReference type="PROSITE" id="PS50011">
    <property type="entry name" value="PROTEIN_KINASE_DOM"/>
    <property type="match status" value="1"/>
</dbReference>
<keyword evidence="10" id="KW-0677">Repeat</keyword>
<dbReference type="CDD" id="cd12087">
    <property type="entry name" value="TM_EGFR-like"/>
    <property type="match status" value="1"/>
</dbReference>
<evidence type="ECO:0000256" key="16">
    <source>
        <dbReference type="ARBA" id="ARBA00023170"/>
    </source>
</evidence>
<evidence type="ECO:0000256" key="15">
    <source>
        <dbReference type="ARBA" id="ARBA00023136"/>
    </source>
</evidence>
<dbReference type="SUPFAM" id="SSF56112">
    <property type="entry name" value="Protein kinase-like (PK-like)"/>
    <property type="match status" value="1"/>
</dbReference>
<keyword evidence="8 19" id="KW-0812">Transmembrane</keyword>
<keyword evidence="6" id="KW-0433">Leucine-rich repeat</keyword>
<evidence type="ECO:0000256" key="12">
    <source>
        <dbReference type="ARBA" id="ARBA00022777"/>
    </source>
</evidence>
<evidence type="ECO:0000256" key="11">
    <source>
        <dbReference type="ARBA" id="ARBA00022741"/>
    </source>
</evidence>
<keyword evidence="15 19" id="KW-0472">Membrane</keyword>
<dbReference type="GO" id="GO:0005886">
    <property type="term" value="C:plasma membrane"/>
    <property type="evidence" value="ECO:0007669"/>
    <property type="project" value="UniProtKB-SubCell"/>
</dbReference>
<gene>
    <name evidence="22" type="ORF">Cni_G20003</name>
</gene>
<dbReference type="InterPro" id="IPR001245">
    <property type="entry name" value="Ser-Thr/Tyr_kinase_cat_dom"/>
</dbReference>
<dbReference type="AlphaFoldDB" id="A0AAQ3QFT3"/>
<dbReference type="InterPro" id="IPR013210">
    <property type="entry name" value="LRR_N_plant-typ"/>
</dbReference>
<dbReference type="Pfam" id="PF00560">
    <property type="entry name" value="LRR_1"/>
    <property type="match status" value="3"/>
</dbReference>
<dbReference type="InterPro" id="IPR011009">
    <property type="entry name" value="Kinase-like_dom_sf"/>
</dbReference>
<dbReference type="InterPro" id="IPR017441">
    <property type="entry name" value="Protein_kinase_ATP_BS"/>
</dbReference>
<dbReference type="Pfam" id="PF07714">
    <property type="entry name" value="PK_Tyr_Ser-Thr"/>
    <property type="match status" value="1"/>
</dbReference>
<evidence type="ECO:0000313" key="22">
    <source>
        <dbReference type="EMBL" id="WOL11241.1"/>
    </source>
</evidence>
<name>A0AAQ3QFT3_9LILI</name>
<evidence type="ECO:0000256" key="20">
    <source>
        <dbReference type="SAM" id="SignalP"/>
    </source>
</evidence>
<comment type="subcellular location">
    <subcellularLocation>
        <location evidence="1">Cell membrane</location>
        <topology evidence="1">Single-pass membrane protein</topology>
    </subcellularLocation>
    <subcellularLocation>
        <location evidence="2">Membrane</location>
        <topology evidence="2">Single-pass type I membrane protein</topology>
    </subcellularLocation>
</comment>
<evidence type="ECO:0000256" key="5">
    <source>
        <dbReference type="ARBA" id="ARBA00022527"/>
    </source>
</evidence>
<evidence type="ECO:0000256" key="10">
    <source>
        <dbReference type="ARBA" id="ARBA00022737"/>
    </source>
</evidence>
<evidence type="ECO:0000313" key="23">
    <source>
        <dbReference type="Proteomes" id="UP001327560"/>
    </source>
</evidence>
<evidence type="ECO:0000256" key="8">
    <source>
        <dbReference type="ARBA" id="ARBA00022692"/>
    </source>
</evidence>
<feature type="signal peptide" evidence="20">
    <location>
        <begin position="1"/>
        <end position="17"/>
    </location>
</feature>
<dbReference type="GO" id="GO:0004674">
    <property type="term" value="F:protein serine/threonine kinase activity"/>
    <property type="evidence" value="ECO:0007669"/>
    <property type="project" value="UniProtKB-KW"/>
</dbReference>
<keyword evidence="5" id="KW-0723">Serine/threonine-protein kinase</keyword>
<evidence type="ECO:0000256" key="18">
    <source>
        <dbReference type="PROSITE-ProRule" id="PRU10141"/>
    </source>
</evidence>
<dbReference type="InterPro" id="IPR001611">
    <property type="entry name" value="Leu-rich_rpt"/>
</dbReference>
<dbReference type="FunFam" id="1.10.510.10:FF:000453">
    <property type="entry name" value="LRR receptor-like serine/threonine-protein kinase HSL2"/>
    <property type="match status" value="1"/>
</dbReference>
<feature type="domain" description="Protein kinase" evidence="21">
    <location>
        <begin position="717"/>
        <end position="990"/>
    </location>
</feature>
<dbReference type="PROSITE" id="PS00108">
    <property type="entry name" value="PROTEIN_KINASE_ST"/>
    <property type="match status" value="1"/>
</dbReference>
<dbReference type="PANTHER" id="PTHR45974">
    <property type="entry name" value="RECEPTOR-LIKE PROTEIN 55"/>
    <property type="match status" value="1"/>
</dbReference>
<keyword evidence="13 18" id="KW-0067">ATP-binding</keyword>
<keyword evidence="12" id="KW-0418">Kinase</keyword>
<evidence type="ECO:0000256" key="7">
    <source>
        <dbReference type="ARBA" id="ARBA00022679"/>
    </source>
</evidence>
<keyword evidence="11 18" id="KW-0547">Nucleotide-binding</keyword>
<keyword evidence="14 19" id="KW-1133">Transmembrane helix</keyword>
<accession>A0AAQ3QFT3</accession>
<evidence type="ECO:0000256" key="4">
    <source>
        <dbReference type="ARBA" id="ARBA00012513"/>
    </source>
</evidence>
<dbReference type="InterPro" id="IPR008271">
    <property type="entry name" value="Ser/Thr_kinase_AS"/>
</dbReference>
<dbReference type="PANTHER" id="PTHR45974:SF266">
    <property type="entry name" value="LEUCINE-RICH REPEAT RECEPTOR PROTEIN KINASE HPCA1"/>
    <property type="match status" value="1"/>
</dbReference>
<feature type="chain" id="PRO_5042967729" description="non-specific serine/threonine protein kinase" evidence="20">
    <location>
        <begin position="18"/>
        <end position="1037"/>
    </location>
</feature>
<dbReference type="FunFam" id="3.80.10.10:FF:000542">
    <property type="entry name" value="Leucine-rich repeat protein kinase family protein"/>
    <property type="match status" value="1"/>
</dbReference>
<dbReference type="InterPro" id="IPR032675">
    <property type="entry name" value="LRR_dom_sf"/>
</dbReference>
<evidence type="ECO:0000256" key="3">
    <source>
        <dbReference type="ARBA" id="ARBA00008684"/>
    </source>
</evidence>
<comment type="similarity">
    <text evidence="3">Belongs to the protein kinase superfamily. Ser/Thr protein kinase family.</text>
</comment>
<evidence type="ECO:0000256" key="19">
    <source>
        <dbReference type="SAM" id="Phobius"/>
    </source>
</evidence>
<dbReference type="Gene3D" id="1.10.510.10">
    <property type="entry name" value="Transferase(Phosphotransferase) domain 1"/>
    <property type="match status" value="1"/>
</dbReference>
<keyword evidence="16" id="KW-0675">Receptor</keyword>
<keyword evidence="7" id="KW-0808">Transferase</keyword>
<dbReference type="FunFam" id="3.30.200.20:FF:000328">
    <property type="entry name" value="Leucine-rich repeat protein kinase family protein"/>
    <property type="match status" value="1"/>
</dbReference>
<dbReference type="GO" id="GO:0005524">
    <property type="term" value="F:ATP binding"/>
    <property type="evidence" value="ECO:0007669"/>
    <property type="project" value="UniProtKB-UniRule"/>
</dbReference>
<dbReference type="Pfam" id="PF08263">
    <property type="entry name" value="LRRNT_2"/>
    <property type="match status" value="1"/>
</dbReference>
<evidence type="ECO:0000256" key="13">
    <source>
        <dbReference type="ARBA" id="ARBA00022840"/>
    </source>
</evidence>
<evidence type="ECO:0000256" key="1">
    <source>
        <dbReference type="ARBA" id="ARBA00004162"/>
    </source>
</evidence>
<dbReference type="CDD" id="cd14066">
    <property type="entry name" value="STKc_IRAK"/>
    <property type="match status" value="1"/>
</dbReference>
<dbReference type="SUPFAM" id="SSF52058">
    <property type="entry name" value="L domain-like"/>
    <property type="match status" value="1"/>
</dbReference>
<dbReference type="FunFam" id="3.80.10.10:FF:000363">
    <property type="entry name" value="Leucine-rich repeat family protein"/>
    <property type="match status" value="1"/>
</dbReference>
<evidence type="ECO:0000256" key="6">
    <source>
        <dbReference type="ARBA" id="ARBA00022614"/>
    </source>
</evidence>
<dbReference type="EMBL" id="CP136895">
    <property type="protein sequence ID" value="WOL11241.1"/>
    <property type="molecule type" value="Genomic_DNA"/>
</dbReference>
<keyword evidence="17" id="KW-0325">Glycoprotein</keyword>
<sequence>MIAGCLLLLAYSCQILVLLIRDGSLPTPSCSPLLSAEIGRKGGDSELARANNGLLVFSQRIQITRFADHLFWEEKVSGIQYLVSMASSSSGKLEHISCLIFLLGFVAQLWVVSSDTDGQDAAALNSLAALWQNTPSNWKGSDPCGDKWVGIGCNGKRITSITLSSLGLKGKLTGDLMSLSELQALDLSYNKGMTGGLPASIGSLSKLENLILVGCSFSGEIPPEIGSLSRLVFLSLNSNSFTGSIPSTIGKLTNLYWLDLADNQLTGTIPVNPGLDSLTHTKHFHFGINQLSGTIPISLFSSDMQLIHLLFDNNKLTGRIPSTLGLIKSLEVLRLDKNSLSGPVPSNINNLTKVAEFHLANNELTGPLPNLTGMSALSFVDMSNNTFDESDVPLWFSSLPILTSLYLESSNIGGQIPPAFFSNSPLQIVRLRHNRFNGTLNVSTGYSNQLELIDLQDNDISEVVLGGGYNKEIILVGNPICNKGSDLPYCKVQQNSTTPYSTPNNCVRIPCPSDQSLSPNCNCAYPYTGTLYFRSPSYSDLENVTYYQILEGEIKASFLNQNLPVDSVSLSNAFVNSNNNLQMNLQVFPSGKIRFNELDVTFLGFILSNQTFKPQKGFGPFYFIGEVYAAEPVIAPSKKSNHLPVIIGASAGGAALVLVLIGCAAFAFVRRRKVKKSVQRSQTSGSWDFTKSSGSIPQLKGARYFSFNEVKKCTNNFSEANEIGNGGYGMVYKGVLPNGQLVAVKRAQEGSTQGAVEFNTEVELLSRVHHKNLVGLVGFCFDQGEQILVYDYVPNGTLKESLSGKSGVRLDWKRRLRVALGAARGLAYLHELASPPIVHRDIKSSNILLDENLNAKVSDFGLSKPLGDENKGHVSTQVKGTMGYLDPEYYMSQQLTEKSDVYSFGVLLLEMLTAKKPIEHGRYVVREVRNMMDKSKDLYGLLELLDPALCLGSRLAGFEKFADLAMRCVEESGIDRPTMGEVVKEIENIMQLAGMNPNADSASNSMSYIGTSRSPMHPYSNETFDYSGSAPSRPEPK</sequence>
<keyword evidence="23" id="KW-1185">Reference proteome</keyword>
<dbReference type="Gene3D" id="3.80.10.10">
    <property type="entry name" value="Ribonuclease Inhibitor"/>
    <property type="match status" value="3"/>
</dbReference>
<organism evidence="22 23">
    <name type="scientific">Canna indica</name>
    <name type="common">Indian-shot</name>
    <dbReference type="NCBI Taxonomy" id="4628"/>
    <lineage>
        <taxon>Eukaryota</taxon>
        <taxon>Viridiplantae</taxon>
        <taxon>Streptophyta</taxon>
        <taxon>Embryophyta</taxon>
        <taxon>Tracheophyta</taxon>
        <taxon>Spermatophyta</taxon>
        <taxon>Magnoliopsida</taxon>
        <taxon>Liliopsida</taxon>
        <taxon>Zingiberales</taxon>
        <taxon>Cannaceae</taxon>
        <taxon>Canna</taxon>
    </lineage>
</organism>
<dbReference type="InterPro" id="IPR000719">
    <property type="entry name" value="Prot_kinase_dom"/>
</dbReference>
<dbReference type="PROSITE" id="PS00107">
    <property type="entry name" value="PROTEIN_KINASE_ATP"/>
    <property type="match status" value="1"/>
</dbReference>
<feature type="transmembrane region" description="Helical" evidence="19">
    <location>
        <begin position="645"/>
        <end position="669"/>
    </location>
</feature>
<reference evidence="22 23" key="1">
    <citation type="submission" date="2023-10" db="EMBL/GenBank/DDBJ databases">
        <title>Chromosome-scale genome assembly provides insights into flower coloration mechanisms of Canna indica.</title>
        <authorList>
            <person name="Li C."/>
        </authorList>
    </citation>
    <scope>NUCLEOTIDE SEQUENCE [LARGE SCALE GENOMIC DNA]</scope>
    <source>
        <tissue evidence="22">Flower</tissue>
    </source>
</reference>
<evidence type="ECO:0000256" key="17">
    <source>
        <dbReference type="ARBA" id="ARBA00023180"/>
    </source>
</evidence>
<dbReference type="EC" id="2.7.11.1" evidence="4"/>
<feature type="binding site" evidence="18">
    <location>
        <position position="745"/>
    </location>
    <ligand>
        <name>ATP</name>
        <dbReference type="ChEBI" id="CHEBI:30616"/>
    </ligand>
</feature>
<dbReference type="SMART" id="SM00220">
    <property type="entry name" value="S_TKc"/>
    <property type="match status" value="1"/>
</dbReference>
<protein>
    <recommendedName>
        <fullName evidence="4">non-specific serine/threonine protein kinase</fullName>
        <ecNumber evidence="4">2.7.11.1</ecNumber>
    </recommendedName>
</protein>
<proteinExistence type="inferred from homology"/>
<keyword evidence="9 20" id="KW-0732">Signal</keyword>
<evidence type="ECO:0000256" key="2">
    <source>
        <dbReference type="ARBA" id="ARBA00004479"/>
    </source>
</evidence>
<dbReference type="Proteomes" id="UP001327560">
    <property type="component" value="Chromosome 6"/>
</dbReference>